<protein>
    <submittedName>
        <fullName evidence="2">Uncharacterized protein</fullName>
    </submittedName>
</protein>
<gene>
    <name evidence="2" type="ORF">ACAOBT_LOCUS22597</name>
</gene>
<feature type="compositionally biased region" description="Polar residues" evidence="1">
    <location>
        <begin position="1"/>
        <end position="10"/>
    </location>
</feature>
<proteinExistence type="predicted"/>
<evidence type="ECO:0000256" key="1">
    <source>
        <dbReference type="SAM" id="MobiDB-lite"/>
    </source>
</evidence>
<evidence type="ECO:0000313" key="3">
    <source>
        <dbReference type="Proteomes" id="UP001152888"/>
    </source>
</evidence>
<keyword evidence="3" id="KW-1185">Reference proteome</keyword>
<feature type="compositionally biased region" description="Low complexity" evidence="1">
    <location>
        <begin position="22"/>
        <end position="33"/>
    </location>
</feature>
<dbReference type="EMBL" id="CAKOFQ010007227">
    <property type="protein sequence ID" value="CAH1995427.1"/>
    <property type="molecule type" value="Genomic_DNA"/>
</dbReference>
<dbReference type="AlphaFoldDB" id="A0A9P0PSH4"/>
<reference evidence="2" key="1">
    <citation type="submission" date="2022-03" db="EMBL/GenBank/DDBJ databases">
        <authorList>
            <person name="Sayadi A."/>
        </authorList>
    </citation>
    <scope>NUCLEOTIDE SEQUENCE</scope>
</reference>
<accession>A0A9P0PSH4</accession>
<sequence>MLIHTLQTHSPVEDEPEPSPITESASTSRSTSVATQYSASLGSKKCKKKSQAEQAYARFAKAADEQNQRWLPLKKCYTDSRKILIEA</sequence>
<feature type="region of interest" description="Disordered" evidence="1">
    <location>
        <begin position="1"/>
        <end position="33"/>
    </location>
</feature>
<evidence type="ECO:0000313" key="2">
    <source>
        <dbReference type="EMBL" id="CAH1995427.1"/>
    </source>
</evidence>
<dbReference type="Proteomes" id="UP001152888">
    <property type="component" value="Unassembled WGS sequence"/>
</dbReference>
<organism evidence="2 3">
    <name type="scientific">Acanthoscelides obtectus</name>
    <name type="common">Bean weevil</name>
    <name type="synonym">Bruchus obtectus</name>
    <dbReference type="NCBI Taxonomy" id="200917"/>
    <lineage>
        <taxon>Eukaryota</taxon>
        <taxon>Metazoa</taxon>
        <taxon>Ecdysozoa</taxon>
        <taxon>Arthropoda</taxon>
        <taxon>Hexapoda</taxon>
        <taxon>Insecta</taxon>
        <taxon>Pterygota</taxon>
        <taxon>Neoptera</taxon>
        <taxon>Endopterygota</taxon>
        <taxon>Coleoptera</taxon>
        <taxon>Polyphaga</taxon>
        <taxon>Cucujiformia</taxon>
        <taxon>Chrysomeloidea</taxon>
        <taxon>Chrysomelidae</taxon>
        <taxon>Bruchinae</taxon>
        <taxon>Bruchini</taxon>
        <taxon>Acanthoscelides</taxon>
    </lineage>
</organism>
<name>A0A9P0PSH4_ACAOB</name>
<comment type="caution">
    <text evidence="2">The sequence shown here is derived from an EMBL/GenBank/DDBJ whole genome shotgun (WGS) entry which is preliminary data.</text>
</comment>